<comment type="subunit">
    <text evidence="10 11">Homooctamer. Dimer of tetramers.</text>
</comment>
<evidence type="ECO:0000256" key="11">
    <source>
        <dbReference type="HAMAP-Rule" id="MF_00354"/>
    </source>
</evidence>
<accession>A0A2S0KM49</accession>
<feature type="binding site" evidence="11">
    <location>
        <position position="201"/>
    </location>
    <ligand>
        <name>FMN</name>
        <dbReference type="ChEBI" id="CHEBI:58210"/>
    </ligand>
</feature>
<comment type="function">
    <text evidence="11">Involved in the biosynthesis of isoprenoids. Catalyzes the 1,3-allylic rearrangement of the homoallylic substrate isopentenyl (IPP) to its allylic isomer, dimethylallyl diphosphate (DMAPP).</text>
</comment>
<keyword evidence="5 11" id="KW-0479">Metal-binding</keyword>
<dbReference type="Proteomes" id="UP000237947">
    <property type="component" value="Chromosome"/>
</dbReference>
<evidence type="ECO:0000313" key="15">
    <source>
        <dbReference type="Proteomes" id="UP000237947"/>
    </source>
</evidence>
<keyword evidence="6 11" id="KW-0460">Magnesium</keyword>
<comment type="catalytic activity">
    <reaction evidence="11">
        <text>isopentenyl diphosphate = dimethylallyl diphosphate</text>
        <dbReference type="Rhea" id="RHEA:23284"/>
        <dbReference type="ChEBI" id="CHEBI:57623"/>
        <dbReference type="ChEBI" id="CHEBI:128769"/>
        <dbReference type="EC" id="5.3.3.2"/>
    </reaction>
</comment>
<evidence type="ECO:0000256" key="8">
    <source>
        <dbReference type="ARBA" id="ARBA00023229"/>
    </source>
</evidence>
<dbReference type="GO" id="GO:0000287">
    <property type="term" value="F:magnesium ion binding"/>
    <property type="evidence" value="ECO:0007669"/>
    <property type="project" value="UniProtKB-UniRule"/>
</dbReference>
<dbReference type="InterPro" id="IPR011179">
    <property type="entry name" value="IPdP_isomerase"/>
</dbReference>
<feature type="binding site" evidence="11">
    <location>
        <position position="170"/>
    </location>
    <ligand>
        <name>Mg(2+)</name>
        <dbReference type="ChEBI" id="CHEBI:18420"/>
    </ligand>
</feature>
<dbReference type="GO" id="GO:0004452">
    <property type="term" value="F:isopentenyl-diphosphate delta-isomerase activity"/>
    <property type="evidence" value="ECO:0007669"/>
    <property type="project" value="UniProtKB-UniRule"/>
</dbReference>
<dbReference type="GO" id="GO:0070402">
    <property type="term" value="F:NADPH binding"/>
    <property type="evidence" value="ECO:0007669"/>
    <property type="project" value="UniProtKB-UniRule"/>
</dbReference>
<dbReference type="Gene3D" id="3.20.20.70">
    <property type="entry name" value="Aldolase class I"/>
    <property type="match status" value="1"/>
</dbReference>
<feature type="binding site" evidence="11">
    <location>
        <begin position="80"/>
        <end position="82"/>
    </location>
    <ligand>
        <name>FMN</name>
        <dbReference type="ChEBI" id="CHEBI:58210"/>
    </ligand>
</feature>
<evidence type="ECO:0000256" key="12">
    <source>
        <dbReference type="SAM" id="MobiDB-lite"/>
    </source>
</evidence>
<keyword evidence="15" id="KW-1185">Reference proteome</keyword>
<comment type="cofactor">
    <cofactor evidence="1 11">
        <name>FMN</name>
        <dbReference type="ChEBI" id="CHEBI:58210"/>
    </cofactor>
</comment>
<sequence length="375" mass="41506">MFNSIEEKNNDKFASTNGNNISNRKDDHIREASAQFNSQVNFFEDCKPVHRTLNNVNANTIDLSTDVFDLHLDFPIFINAMTGGSDLALEVNRKLAILARECGLAMASGSLSSAIKKPETIKSYTVIREENPNGIILANVGAEQSLENTNKIIDIISADALQIHLNAPQELVMPEGDRDFSNYSENLKHLIDNINIPVIVKEVGFGMSRDTISKLIKLGSKNIDISGSGGTNFIKIENSRRTSQEFSYLDDFGIDTLASLLEAQQYIDQVNIIASGGIKSPYDAFKCFALGAKAVGASAFFLNQVNTYPIEVAIENVNLFKEELKIIFAIYSCANLKDAQNVSLVISGRAREWAEARGIEYKNLARRDMSLLQFF</sequence>
<dbReference type="PANTHER" id="PTHR43665">
    <property type="entry name" value="ISOPENTENYL-DIPHOSPHATE DELTA-ISOMERASE"/>
    <property type="match status" value="1"/>
</dbReference>
<evidence type="ECO:0000256" key="7">
    <source>
        <dbReference type="ARBA" id="ARBA00022857"/>
    </source>
</evidence>
<dbReference type="KEGG" id="fsa:C5Q98_02145"/>
<keyword evidence="7 11" id="KW-0521">NADP</keyword>
<evidence type="ECO:0000256" key="1">
    <source>
        <dbReference type="ARBA" id="ARBA00001917"/>
    </source>
</evidence>
<dbReference type="Pfam" id="PF01070">
    <property type="entry name" value="FMN_dh"/>
    <property type="match status" value="1"/>
</dbReference>
<dbReference type="EC" id="5.3.3.2" evidence="11"/>
<dbReference type="PANTHER" id="PTHR43665:SF1">
    <property type="entry name" value="ISOPENTENYL-DIPHOSPHATE DELTA-ISOMERASE"/>
    <property type="match status" value="1"/>
</dbReference>
<organism evidence="14 15">
    <name type="scientific">Fastidiosipila sanguinis</name>
    <dbReference type="NCBI Taxonomy" id="236753"/>
    <lineage>
        <taxon>Bacteria</taxon>
        <taxon>Bacillati</taxon>
        <taxon>Bacillota</taxon>
        <taxon>Clostridia</taxon>
        <taxon>Eubacteriales</taxon>
        <taxon>Oscillospiraceae</taxon>
        <taxon>Fastidiosipila</taxon>
    </lineage>
</organism>
<dbReference type="GO" id="GO:0016491">
    <property type="term" value="F:oxidoreductase activity"/>
    <property type="evidence" value="ECO:0007669"/>
    <property type="project" value="InterPro"/>
</dbReference>
<dbReference type="InterPro" id="IPR000262">
    <property type="entry name" value="FMN-dep_DH"/>
</dbReference>
<dbReference type="NCBIfam" id="TIGR02151">
    <property type="entry name" value="IPP_isom_2"/>
    <property type="match status" value="1"/>
</dbReference>
<comment type="subcellular location">
    <subcellularLocation>
        <location evidence="11">Cytoplasm</location>
    </subcellularLocation>
</comment>
<feature type="binding site" evidence="11">
    <location>
        <position position="231"/>
    </location>
    <ligand>
        <name>FMN</name>
        <dbReference type="ChEBI" id="CHEBI:58210"/>
    </ligand>
</feature>
<feature type="binding site" evidence="11">
    <location>
        <position position="139"/>
    </location>
    <ligand>
        <name>FMN</name>
        <dbReference type="ChEBI" id="CHEBI:58210"/>
    </ligand>
</feature>
<dbReference type="GO" id="GO:0008299">
    <property type="term" value="P:isoprenoid biosynthetic process"/>
    <property type="evidence" value="ECO:0007669"/>
    <property type="project" value="UniProtKB-UniRule"/>
</dbReference>
<feature type="binding site" evidence="11">
    <location>
        <begin position="24"/>
        <end position="25"/>
    </location>
    <ligand>
        <name>substrate</name>
    </ligand>
</feature>
<keyword evidence="4 11" id="KW-0288">FMN</keyword>
<dbReference type="HAMAP" id="MF_00354">
    <property type="entry name" value="Idi_2"/>
    <property type="match status" value="1"/>
</dbReference>
<gene>
    <name evidence="11" type="primary">fni</name>
    <name evidence="14" type="ORF">C5Q98_02145</name>
</gene>
<feature type="binding site" evidence="11">
    <location>
        <begin position="298"/>
        <end position="299"/>
    </location>
    <ligand>
        <name>FMN</name>
        <dbReference type="ChEBI" id="CHEBI:58210"/>
    </ligand>
</feature>
<comment type="cofactor">
    <cofactor evidence="11">
        <name>Mg(2+)</name>
        <dbReference type="ChEBI" id="CHEBI:18420"/>
    </cofactor>
</comment>
<feature type="binding site" evidence="11">
    <location>
        <position position="110"/>
    </location>
    <ligand>
        <name>FMN</name>
        <dbReference type="ChEBI" id="CHEBI:58210"/>
    </ligand>
</feature>
<feature type="domain" description="FMN-dependent dehydrogenase" evidence="13">
    <location>
        <begin position="185"/>
        <end position="341"/>
    </location>
</feature>
<keyword evidence="8 11" id="KW-0414">Isoprene biosynthesis</keyword>
<dbReference type="PIRSF" id="PIRSF003314">
    <property type="entry name" value="IPP_isomerase"/>
    <property type="match status" value="1"/>
</dbReference>
<reference evidence="15" key="1">
    <citation type="submission" date="2018-02" db="EMBL/GenBank/DDBJ databases">
        <authorList>
            <person name="Holder M.E."/>
            <person name="Ajami N.J."/>
            <person name="Petrosino J.F."/>
        </authorList>
    </citation>
    <scope>NUCLEOTIDE SEQUENCE [LARGE SCALE GENOMIC DNA]</scope>
    <source>
        <strain evidence="15">CCUG 47711</strain>
    </source>
</reference>
<comment type="caution">
    <text evidence="11">Lacks conserved residue(s) required for the propagation of feature annotation.</text>
</comment>
<comment type="similarity">
    <text evidence="11">Belongs to the IPP isomerase type 2 family.</text>
</comment>
<dbReference type="RefSeq" id="WP_106012091.1">
    <property type="nucleotide sequence ID" value="NZ_CP027226.1"/>
</dbReference>
<dbReference type="CDD" id="cd02811">
    <property type="entry name" value="IDI-2_FMN"/>
    <property type="match status" value="1"/>
</dbReference>
<keyword evidence="3 11" id="KW-0285">Flavoprotein</keyword>
<evidence type="ECO:0000256" key="5">
    <source>
        <dbReference type="ARBA" id="ARBA00022723"/>
    </source>
</evidence>
<name>A0A2S0KM49_9FIRM</name>
<evidence type="ECO:0000256" key="3">
    <source>
        <dbReference type="ARBA" id="ARBA00022630"/>
    </source>
</evidence>
<protein>
    <recommendedName>
        <fullName evidence="11">Isopentenyl-diphosphate delta-isomerase</fullName>
        <shortName evidence="11">IPP isomerase</shortName>
        <ecNumber evidence="11">5.3.3.2</ecNumber>
    </recommendedName>
    <alternativeName>
        <fullName evidence="11">Isopentenyl diphosphate:dimethylallyl diphosphate isomerase</fullName>
    </alternativeName>
    <alternativeName>
        <fullName evidence="11">Isopentenyl pyrophosphate isomerase</fullName>
    </alternativeName>
    <alternativeName>
        <fullName evidence="11">Type 2 isopentenyl diphosphate isomerase</fullName>
        <shortName evidence="11">IDI-2</shortName>
    </alternativeName>
</protein>
<evidence type="ECO:0000256" key="9">
    <source>
        <dbReference type="ARBA" id="ARBA00023235"/>
    </source>
</evidence>
<feature type="binding site" evidence="11">
    <location>
        <begin position="277"/>
        <end position="279"/>
    </location>
    <ligand>
        <name>FMN</name>
        <dbReference type="ChEBI" id="CHEBI:58210"/>
    </ligand>
</feature>
<evidence type="ECO:0000259" key="13">
    <source>
        <dbReference type="Pfam" id="PF01070"/>
    </source>
</evidence>
<evidence type="ECO:0000256" key="2">
    <source>
        <dbReference type="ARBA" id="ARBA00022490"/>
    </source>
</evidence>
<keyword evidence="2 11" id="KW-0963">Cytoplasm</keyword>
<feature type="binding site" evidence="11">
    <location>
        <position position="169"/>
    </location>
    <ligand>
        <name>substrate</name>
    </ligand>
</feature>
<evidence type="ECO:0000313" key="14">
    <source>
        <dbReference type="EMBL" id="AVM42105.1"/>
    </source>
</evidence>
<evidence type="ECO:0000256" key="4">
    <source>
        <dbReference type="ARBA" id="ARBA00022643"/>
    </source>
</evidence>
<feature type="binding site" evidence="11">
    <location>
        <position position="226"/>
    </location>
    <ligand>
        <name>FMN</name>
        <dbReference type="ChEBI" id="CHEBI:58210"/>
    </ligand>
</feature>
<keyword evidence="9 11" id="KW-0413">Isomerase</keyword>
<proteinExistence type="inferred from homology"/>
<dbReference type="AlphaFoldDB" id="A0A2S0KM49"/>
<feature type="compositionally biased region" description="Basic and acidic residues" evidence="12">
    <location>
        <begin position="1"/>
        <end position="11"/>
    </location>
</feature>
<comment type="cofactor">
    <cofactor evidence="11">
        <name>NADPH</name>
        <dbReference type="ChEBI" id="CHEBI:57783"/>
    </cofactor>
</comment>
<dbReference type="GO" id="GO:0005737">
    <property type="term" value="C:cytoplasm"/>
    <property type="evidence" value="ECO:0007669"/>
    <property type="project" value="UniProtKB-SubCell"/>
</dbReference>
<dbReference type="GO" id="GO:0010181">
    <property type="term" value="F:FMN binding"/>
    <property type="evidence" value="ECO:0007669"/>
    <property type="project" value="UniProtKB-UniRule"/>
</dbReference>
<dbReference type="OrthoDB" id="9795032at2"/>
<feature type="region of interest" description="Disordered" evidence="12">
    <location>
        <begin position="1"/>
        <end position="24"/>
    </location>
</feature>
<feature type="compositionally biased region" description="Polar residues" evidence="12">
    <location>
        <begin position="12"/>
        <end position="22"/>
    </location>
</feature>
<dbReference type="InterPro" id="IPR013785">
    <property type="entry name" value="Aldolase_TIM"/>
</dbReference>
<evidence type="ECO:0000256" key="10">
    <source>
        <dbReference type="ARBA" id="ARBA00025810"/>
    </source>
</evidence>
<dbReference type="EMBL" id="CP027226">
    <property type="protein sequence ID" value="AVM42105.1"/>
    <property type="molecule type" value="Genomic_DNA"/>
</dbReference>
<dbReference type="SUPFAM" id="SSF51395">
    <property type="entry name" value="FMN-linked oxidoreductases"/>
    <property type="match status" value="1"/>
</dbReference>
<evidence type="ECO:0000256" key="6">
    <source>
        <dbReference type="ARBA" id="ARBA00022842"/>
    </source>
</evidence>